<sequence>MRRGQYQHGRVEQSPLHWHICSSNYALPDPAFIHSRSLTEGERKNSLRCDPSGAGTPHPIGSLSASTFRRPSSPLHATHNPRSTMLPSLSSMNFPSATIIPPISSSNSSLTGPAQLSHLQELQYQISVKTSAFRTLQHEYGSLLQKFEQQRTKFITLEKKLEVRDVEINSLSDLKEKLQSQVTTLERQVEGIQESRDEARQSLRVNGVQYMRIMEMASRLQVQSAEDKKRWDAQKSELEQRIRVLEEATVTGSELLADASAESTPHPSSTLNIGPTSCSSRLNTINVLGPEIVRLRARIRSLEVALQTIKDESISIQAVAQDLIQSSGRIEEASHATLEGHVTI</sequence>
<keyword evidence="4" id="KW-1185">Reference proteome</keyword>
<evidence type="ECO:0000256" key="1">
    <source>
        <dbReference type="SAM" id="Coils"/>
    </source>
</evidence>
<proteinExistence type="predicted"/>
<accession>A0A6A5XS57</accession>
<organism evidence="3 4">
    <name type="scientific">Aaosphaeria arxii CBS 175.79</name>
    <dbReference type="NCBI Taxonomy" id="1450172"/>
    <lineage>
        <taxon>Eukaryota</taxon>
        <taxon>Fungi</taxon>
        <taxon>Dikarya</taxon>
        <taxon>Ascomycota</taxon>
        <taxon>Pezizomycotina</taxon>
        <taxon>Dothideomycetes</taxon>
        <taxon>Pleosporomycetidae</taxon>
        <taxon>Pleosporales</taxon>
        <taxon>Pleosporales incertae sedis</taxon>
        <taxon>Aaosphaeria</taxon>
    </lineage>
</organism>
<feature type="region of interest" description="Disordered" evidence="2">
    <location>
        <begin position="43"/>
        <end position="76"/>
    </location>
</feature>
<protein>
    <submittedName>
        <fullName evidence="3">Uncharacterized protein</fullName>
    </submittedName>
</protein>
<dbReference type="Proteomes" id="UP000799778">
    <property type="component" value="Unassembled WGS sequence"/>
</dbReference>
<evidence type="ECO:0000313" key="4">
    <source>
        <dbReference type="Proteomes" id="UP000799778"/>
    </source>
</evidence>
<dbReference type="GeneID" id="54279098"/>
<keyword evidence="1" id="KW-0175">Coiled coil</keyword>
<gene>
    <name evidence="3" type="ORF">BU24DRAFT_189983</name>
</gene>
<dbReference type="AlphaFoldDB" id="A0A6A5XS57"/>
<reference evidence="3" key="1">
    <citation type="journal article" date="2020" name="Stud. Mycol.">
        <title>101 Dothideomycetes genomes: a test case for predicting lifestyles and emergence of pathogens.</title>
        <authorList>
            <person name="Haridas S."/>
            <person name="Albert R."/>
            <person name="Binder M."/>
            <person name="Bloem J."/>
            <person name="Labutti K."/>
            <person name="Salamov A."/>
            <person name="Andreopoulos B."/>
            <person name="Baker S."/>
            <person name="Barry K."/>
            <person name="Bills G."/>
            <person name="Bluhm B."/>
            <person name="Cannon C."/>
            <person name="Castanera R."/>
            <person name="Culley D."/>
            <person name="Daum C."/>
            <person name="Ezra D."/>
            <person name="Gonzalez J."/>
            <person name="Henrissat B."/>
            <person name="Kuo A."/>
            <person name="Liang C."/>
            <person name="Lipzen A."/>
            <person name="Lutzoni F."/>
            <person name="Magnuson J."/>
            <person name="Mondo S."/>
            <person name="Nolan M."/>
            <person name="Ohm R."/>
            <person name="Pangilinan J."/>
            <person name="Park H.-J."/>
            <person name="Ramirez L."/>
            <person name="Alfaro M."/>
            <person name="Sun H."/>
            <person name="Tritt A."/>
            <person name="Yoshinaga Y."/>
            <person name="Zwiers L.-H."/>
            <person name="Turgeon B."/>
            <person name="Goodwin S."/>
            <person name="Spatafora J."/>
            <person name="Crous P."/>
            <person name="Grigoriev I."/>
        </authorList>
    </citation>
    <scope>NUCLEOTIDE SEQUENCE</scope>
    <source>
        <strain evidence="3">CBS 175.79</strain>
    </source>
</reference>
<evidence type="ECO:0000256" key="2">
    <source>
        <dbReference type="SAM" id="MobiDB-lite"/>
    </source>
</evidence>
<dbReference type="EMBL" id="ML978069">
    <property type="protein sequence ID" value="KAF2016002.1"/>
    <property type="molecule type" value="Genomic_DNA"/>
</dbReference>
<dbReference type="OrthoDB" id="5427204at2759"/>
<dbReference type="RefSeq" id="XP_033384341.1">
    <property type="nucleotide sequence ID" value="XM_033521701.1"/>
</dbReference>
<feature type="coiled-coil region" evidence="1">
    <location>
        <begin position="168"/>
        <end position="202"/>
    </location>
</feature>
<evidence type="ECO:0000313" key="3">
    <source>
        <dbReference type="EMBL" id="KAF2016002.1"/>
    </source>
</evidence>
<name>A0A6A5XS57_9PLEO</name>